<accession>A0A8C9S8S1</accession>
<reference evidence="3" key="2">
    <citation type="submission" date="2025-08" db="UniProtKB">
        <authorList>
            <consortium name="Ensembl"/>
        </authorList>
    </citation>
    <scope>IDENTIFICATION</scope>
</reference>
<feature type="coiled-coil region" evidence="1">
    <location>
        <begin position="368"/>
        <end position="402"/>
    </location>
</feature>
<dbReference type="InterPro" id="IPR038807">
    <property type="entry name" value="CCDC150"/>
</dbReference>
<dbReference type="RefSeq" id="XP_018603897.1">
    <property type="nucleotide sequence ID" value="XM_018748381.2"/>
</dbReference>
<organism evidence="3 4">
    <name type="scientific">Scleropages formosus</name>
    <name type="common">Asian bonytongue</name>
    <name type="synonym">Osteoglossum formosum</name>
    <dbReference type="NCBI Taxonomy" id="113540"/>
    <lineage>
        <taxon>Eukaryota</taxon>
        <taxon>Metazoa</taxon>
        <taxon>Chordata</taxon>
        <taxon>Craniata</taxon>
        <taxon>Vertebrata</taxon>
        <taxon>Euteleostomi</taxon>
        <taxon>Actinopterygii</taxon>
        <taxon>Neopterygii</taxon>
        <taxon>Teleostei</taxon>
        <taxon>Osteoglossocephala</taxon>
        <taxon>Osteoglossomorpha</taxon>
        <taxon>Osteoglossiformes</taxon>
        <taxon>Osteoglossidae</taxon>
        <taxon>Scleropages</taxon>
    </lineage>
</organism>
<feature type="coiled-coil region" evidence="1">
    <location>
        <begin position="453"/>
        <end position="480"/>
    </location>
</feature>
<feature type="coiled-coil region" evidence="1">
    <location>
        <begin position="112"/>
        <end position="304"/>
    </location>
</feature>
<reference evidence="3 4" key="1">
    <citation type="submission" date="2019-04" db="EMBL/GenBank/DDBJ databases">
        <authorList>
            <consortium name="Wellcome Sanger Institute Data Sharing"/>
        </authorList>
    </citation>
    <scope>NUCLEOTIDE SEQUENCE [LARGE SCALE GENOMIC DNA]</scope>
</reference>
<keyword evidence="1" id="KW-0175">Coiled coil</keyword>
<dbReference type="Proteomes" id="UP000694397">
    <property type="component" value="Chromosome 10"/>
</dbReference>
<dbReference type="PANTHER" id="PTHR35352:SF1">
    <property type="entry name" value="COILED-COIL DOMAIN-CONTAINING PROTEIN 150"/>
    <property type="match status" value="1"/>
</dbReference>
<dbReference type="OrthoDB" id="416454at2759"/>
<feature type="region of interest" description="Disordered" evidence="2">
    <location>
        <begin position="639"/>
        <end position="658"/>
    </location>
</feature>
<dbReference type="GeneTree" id="ENSGT00390000005285"/>
<dbReference type="AlphaFoldDB" id="A0A8C9S8S1"/>
<keyword evidence="4" id="KW-1185">Reference proteome</keyword>
<dbReference type="Ensembl" id="ENSSFOT00015028649.2">
    <property type="protein sequence ID" value="ENSSFOP00015028328.1"/>
    <property type="gene ID" value="ENSSFOG00015018169.2"/>
</dbReference>
<evidence type="ECO:0000313" key="3">
    <source>
        <dbReference type="Ensembl" id="ENSSFOP00015028328.1"/>
    </source>
</evidence>
<name>A0A8C9S8S1_SCLFO</name>
<protein>
    <submittedName>
        <fullName evidence="3">Coiled-coil domain-containing protein 150-like</fullName>
    </submittedName>
</protein>
<dbReference type="CTD" id="284992"/>
<evidence type="ECO:0000256" key="1">
    <source>
        <dbReference type="SAM" id="Coils"/>
    </source>
</evidence>
<reference evidence="3" key="3">
    <citation type="submission" date="2025-09" db="UniProtKB">
        <authorList>
            <consortium name="Ensembl"/>
        </authorList>
    </citation>
    <scope>IDENTIFICATION</scope>
</reference>
<feature type="coiled-coil region" evidence="1">
    <location>
        <begin position="548"/>
        <end position="610"/>
    </location>
</feature>
<dbReference type="PANTHER" id="PTHR35352">
    <property type="entry name" value="COILED-COIL DOMAIN-CONTAINING PROTEIN 150"/>
    <property type="match status" value="1"/>
</dbReference>
<evidence type="ECO:0000313" key="4">
    <source>
        <dbReference type="Proteomes" id="UP000694397"/>
    </source>
</evidence>
<dbReference type="RefSeq" id="XP_018603898.1">
    <property type="nucleotide sequence ID" value="XM_018748382.2"/>
</dbReference>
<dbReference type="KEGG" id="sfm:108932157"/>
<sequence>MSRAVIRPLQVGVTPPETLSVLQQRLRMAEEQADELVRGMESLGVPCRQLPETLGSVQHPPPVTPAHAGHVLERCSCEALVSRVCRLESLMQTLKLSTFRLEAEKELSSTHSASLMEQLSVLQRESEEERQAARKEATRLQDRLHRACQDRTEALEKVKQLEEALEAAATSKVDVALEAEELKEVKLQMNGKLLELNELLSQEASRNSELKRSQGALLQRIRRMEKMIENERRQRELLQADCRTVRHKKREAEWQWHKEVARAQRLEEQCQQLQQQADIKESLISQLTGELKELLQENGRMLKDGEDLRASAHKTQALKAQLEMQCAELSTALRSTMMENVQLQTEHQASLKVEQHLREQDLLFDAARRSIQAEMKKAQSEKLSLQEALRSLQAEHAELQRSSIAALANTVTQRELLERTVDMLQGELNAAVVQGETLKREKESTQAEACVSISKLEAERSSLEARLTEVKLKVGMLEEKNKVLVATLPEVDQVEALHMALELAGEDNKKLAQSLEQALLAYSKLQGRLCQAQEDQQDLMERGDTAERTGLKAELKKERDLRRRATQKVAEVKKALENALHTSDNLSVENRKLREKVYELEKVVSKQKARIAEQKSQLKQHLGSKAELWSTQRVKVLSQTGPSAGPVPVPESSPEPALEYPSEAAAGHLFLSCLIRTCCIPGSESYSICFIVICQHGNSFVTSQPQNEKCENLYHMYATCTVTKK</sequence>
<evidence type="ECO:0000256" key="2">
    <source>
        <dbReference type="SAM" id="MobiDB-lite"/>
    </source>
</evidence>
<gene>
    <name evidence="3" type="primary">ccdc150</name>
</gene>
<dbReference type="GeneID" id="108932157"/>
<proteinExistence type="predicted"/>